<organism evidence="1 2">
    <name type="scientific">Acinetobacter shaoyimingii</name>
    <dbReference type="NCBI Taxonomy" id="2715164"/>
    <lineage>
        <taxon>Bacteria</taxon>
        <taxon>Pseudomonadati</taxon>
        <taxon>Pseudomonadota</taxon>
        <taxon>Gammaproteobacteria</taxon>
        <taxon>Moraxellales</taxon>
        <taxon>Moraxellaceae</taxon>
        <taxon>Acinetobacter</taxon>
    </lineage>
</organism>
<dbReference type="SUPFAM" id="SSF159245">
    <property type="entry name" value="AttH-like"/>
    <property type="match status" value="1"/>
</dbReference>
<dbReference type="KEGG" id="asha:G8E00_12470"/>
<dbReference type="RefSeq" id="WP_166225046.1">
    <property type="nucleotide sequence ID" value="NZ_CP049801.1"/>
</dbReference>
<dbReference type="AlphaFoldDB" id="A0A6G8RXM4"/>
<gene>
    <name evidence="1" type="ORF">G8E00_12470</name>
</gene>
<evidence type="ECO:0000313" key="1">
    <source>
        <dbReference type="EMBL" id="QIO06696.1"/>
    </source>
</evidence>
<keyword evidence="2" id="KW-1185">Reference proteome</keyword>
<protein>
    <submittedName>
        <fullName evidence="1">Uncharacterized protein</fullName>
    </submittedName>
</protein>
<name>A0A6G8RXM4_9GAMM</name>
<dbReference type="Proteomes" id="UP000502297">
    <property type="component" value="Chromosome"/>
</dbReference>
<evidence type="ECO:0000313" key="2">
    <source>
        <dbReference type="Proteomes" id="UP000502297"/>
    </source>
</evidence>
<accession>A0A6G8RXM4</accession>
<sequence length="364" mass="40975">MLTFISSIPKNKTVQQKVKYRTGQFAARMLGAVSPADQSHLPKNYNFDAHVFHPQFASTHYGVMIPDLPEPFRYLSYASVIGDVGAKITKTSSKISPYTPADTATLVHGTALSSAKEAYRVYSIEDEIKFQQTPFKVEYAGDSTLYAEEGQYRLISNLEDLSVDLTLTPTDAITWFAHGPFYQHFSVLMRYEGSISQQGTHIDVQGLCTLEHWKSVAVSMLPSEFLKRQLTVPLNAFSYQVINLDDKQQLVLAFVAFAGQPAYTAVSYRHVDGTSLQYDDAVFEVIALKTESQITPDGFVMEVPQSFRWVVYHQGEQVFECIAVVDTPYCYGLAAGYVSSYQWSGEFQGHKMQGRGYLEYIDRR</sequence>
<dbReference type="EMBL" id="CP049801">
    <property type="protein sequence ID" value="QIO06696.1"/>
    <property type="molecule type" value="Genomic_DNA"/>
</dbReference>
<proteinExistence type="predicted"/>
<dbReference type="InterPro" id="IPR046611">
    <property type="entry name" value="DUF6670"/>
</dbReference>
<reference evidence="1 2" key="1">
    <citation type="submission" date="2020-03" db="EMBL/GenBank/DDBJ databases">
        <authorList>
            <person name="Zhu W."/>
        </authorList>
    </citation>
    <scope>NUCLEOTIDE SEQUENCE [LARGE SCALE GENOMIC DNA]</scope>
    <source>
        <strain evidence="1 2">323-1</strain>
    </source>
</reference>
<dbReference type="Pfam" id="PF20375">
    <property type="entry name" value="DUF6670"/>
    <property type="match status" value="1"/>
</dbReference>